<dbReference type="EMBL" id="QXGM01000001">
    <property type="protein sequence ID" value="RSX55936.1"/>
    <property type="molecule type" value="Genomic_DNA"/>
</dbReference>
<dbReference type="InterPro" id="IPR005119">
    <property type="entry name" value="LysR_subst-bd"/>
</dbReference>
<keyword evidence="7" id="KW-1185">Reference proteome</keyword>
<evidence type="ECO:0000256" key="1">
    <source>
        <dbReference type="ARBA" id="ARBA00009437"/>
    </source>
</evidence>
<dbReference type="Pfam" id="PF00126">
    <property type="entry name" value="HTH_1"/>
    <property type="match status" value="1"/>
</dbReference>
<dbReference type="Pfam" id="PF03466">
    <property type="entry name" value="LysR_substrate"/>
    <property type="match status" value="1"/>
</dbReference>
<name>A0A430FST0_9BIFI</name>
<gene>
    <name evidence="6" type="ORF">D2E26_0499</name>
</gene>
<evidence type="ECO:0000256" key="2">
    <source>
        <dbReference type="ARBA" id="ARBA00023015"/>
    </source>
</evidence>
<evidence type="ECO:0000256" key="3">
    <source>
        <dbReference type="ARBA" id="ARBA00023125"/>
    </source>
</evidence>
<accession>A0A430FST0</accession>
<proteinExistence type="inferred from homology"/>
<dbReference type="PRINTS" id="PR00039">
    <property type="entry name" value="HTHLYSR"/>
</dbReference>
<sequence length="298" mass="33278">MGMDIRLLRYFLAVCEEGNISQAARSLYITQPTLSRQIAEFEREIGSQLFIRKGRQMMLTDKGVYLQSRAREILSLVQNTEEELKTNDEILAGTIHIAAGESWALQPLAALIREFREQYPEVTFAVHTGNGEDVAMRIELGLADFGVFMGKHKHADYEVLTFQATDTWGLIMPEDAPLAQQESITVEDLCDLPLVASEGTLDHGDLATWLNPIRNHLNIACTYTLAYNAAMLVIEHVGYAVTFDRIIATNKGSGLVFRPLAPAVTSPVEFAWKQGQHLSHAARAFLEIVHSSDIVRHK</sequence>
<dbReference type="Proteomes" id="UP000287609">
    <property type="component" value="Unassembled WGS sequence"/>
</dbReference>
<evidence type="ECO:0000256" key="4">
    <source>
        <dbReference type="ARBA" id="ARBA00023163"/>
    </source>
</evidence>
<comment type="caution">
    <text evidence="6">The sequence shown here is derived from an EMBL/GenBank/DDBJ whole genome shotgun (WGS) entry which is preliminary data.</text>
</comment>
<dbReference type="PANTHER" id="PTHR30419">
    <property type="entry name" value="HTH-TYPE TRANSCRIPTIONAL REGULATOR YBHD"/>
    <property type="match status" value="1"/>
</dbReference>
<dbReference type="AlphaFoldDB" id="A0A430FST0"/>
<dbReference type="Gene3D" id="1.10.10.10">
    <property type="entry name" value="Winged helix-like DNA-binding domain superfamily/Winged helix DNA-binding domain"/>
    <property type="match status" value="1"/>
</dbReference>
<dbReference type="GO" id="GO:0005829">
    <property type="term" value="C:cytosol"/>
    <property type="evidence" value="ECO:0007669"/>
    <property type="project" value="TreeGrafter"/>
</dbReference>
<protein>
    <submittedName>
        <fullName evidence="6">LysR family transcriptional regulator</fullName>
    </submittedName>
</protein>
<evidence type="ECO:0000259" key="5">
    <source>
        <dbReference type="PROSITE" id="PS50931"/>
    </source>
</evidence>
<keyword evidence="3" id="KW-0238">DNA-binding</keyword>
<reference evidence="6 7" key="1">
    <citation type="submission" date="2018-09" db="EMBL/GenBank/DDBJ databases">
        <title>Characterization of the phylogenetic diversity of five novel species belonging to the genus Bifidobacterium.</title>
        <authorList>
            <person name="Lugli G.A."/>
            <person name="Duranti S."/>
            <person name="Milani C."/>
        </authorList>
    </citation>
    <scope>NUCLEOTIDE SEQUENCE [LARGE SCALE GENOMIC DNA]</scope>
    <source>
        <strain evidence="6 7">2036B</strain>
    </source>
</reference>
<dbReference type="PANTHER" id="PTHR30419:SF8">
    <property type="entry name" value="NITROGEN ASSIMILATION TRANSCRIPTIONAL ACTIVATOR-RELATED"/>
    <property type="match status" value="1"/>
</dbReference>
<dbReference type="Gene3D" id="3.40.190.290">
    <property type="match status" value="1"/>
</dbReference>
<dbReference type="PROSITE" id="PS50931">
    <property type="entry name" value="HTH_LYSR"/>
    <property type="match status" value="1"/>
</dbReference>
<dbReference type="SUPFAM" id="SSF53850">
    <property type="entry name" value="Periplasmic binding protein-like II"/>
    <property type="match status" value="1"/>
</dbReference>
<dbReference type="GO" id="GO:0003700">
    <property type="term" value="F:DNA-binding transcription factor activity"/>
    <property type="evidence" value="ECO:0007669"/>
    <property type="project" value="InterPro"/>
</dbReference>
<dbReference type="InterPro" id="IPR036388">
    <property type="entry name" value="WH-like_DNA-bd_sf"/>
</dbReference>
<dbReference type="SUPFAM" id="SSF46785">
    <property type="entry name" value="Winged helix' DNA-binding domain"/>
    <property type="match status" value="1"/>
</dbReference>
<organism evidence="6 7">
    <name type="scientific">Bifidobacterium dolichotidis</name>
    <dbReference type="NCBI Taxonomy" id="2306976"/>
    <lineage>
        <taxon>Bacteria</taxon>
        <taxon>Bacillati</taxon>
        <taxon>Actinomycetota</taxon>
        <taxon>Actinomycetes</taxon>
        <taxon>Bifidobacteriales</taxon>
        <taxon>Bifidobacteriaceae</taxon>
        <taxon>Bifidobacterium</taxon>
    </lineage>
</organism>
<dbReference type="GO" id="GO:0003677">
    <property type="term" value="F:DNA binding"/>
    <property type="evidence" value="ECO:0007669"/>
    <property type="project" value="UniProtKB-KW"/>
</dbReference>
<dbReference type="CDD" id="cd05466">
    <property type="entry name" value="PBP2_LTTR_substrate"/>
    <property type="match status" value="1"/>
</dbReference>
<comment type="similarity">
    <text evidence="1">Belongs to the LysR transcriptional regulatory family.</text>
</comment>
<evidence type="ECO:0000313" key="7">
    <source>
        <dbReference type="Proteomes" id="UP000287609"/>
    </source>
</evidence>
<dbReference type="FunFam" id="1.10.10.10:FF:000001">
    <property type="entry name" value="LysR family transcriptional regulator"/>
    <property type="match status" value="1"/>
</dbReference>
<dbReference type="InterPro" id="IPR050950">
    <property type="entry name" value="HTH-type_LysR_regulators"/>
</dbReference>
<dbReference type="InterPro" id="IPR036390">
    <property type="entry name" value="WH_DNA-bd_sf"/>
</dbReference>
<keyword evidence="4" id="KW-0804">Transcription</keyword>
<keyword evidence="2" id="KW-0805">Transcription regulation</keyword>
<feature type="domain" description="HTH lysR-type" evidence="5">
    <location>
        <begin position="3"/>
        <end position="60"/>
    </location>
</feature>
<evidence type="ECO:0000313" key="6">
    <source>
        <dbReference type="EMBL" id="RSX55936.1"/>
    </source>
</evidence>
<dbReference type="InterPro" id="IPR000847">
    <property type="entry name" value="LysR_HTH_N"/>
</dbReference>